<comment type="caution">
    <text evidence="1">The sequence shown here is derived from an EMBL/GenBank/DDBJ whole genome shotgun (WGS) entry which is preliminary data.</text>
</comment>
<gene>
    <name evidence="1" type="ORF">KTT_46480</name>
</gene>
<accession>A0A402A6R7</accession>
<name>A0A402A6R7_9CHLR</name>
<evidence type="ECO:0000313" key="2">
    <source>
        <dbReference type="Proteomes" id="UP000287352"/>
    </source>
</evidence>
<reference evidence="2" key="1">
    <citation type="submission" date="2018-12" db="EMBL/GenBank/DDBJ databases">
        <title>Tengunoibacter tsumagoiensis gen. nov., sp. nov., Dictyobacter kobayashii sp. nov., D. alpinus sp. nov., and D. joshuensis sp. nov. and description of Dictyobacteraceae fam. nov. within the order Ktedonobacterales isolated from Tengu-no-mugimeshi.</title>
        <authorList>
            <person name="Wang C.M."/>
            <person name="Zheng Y."/>
            <person name="Sakai Y."/>
            <person name="Toyoda A."/>
            <person name="Minakuchi Y."/>
            <person name="Abe K."/>
            <person name="Yokota A."/>
            <person name="Yabe S."/>
        </authorList>
    </citation>
    <scope>NUCLEOTIDE SEQUENCE [LARGE SCALE GENOMIC DNA]</scope>
    <source>
        <strain evidence="2">Uno3</strain>
    </source>
</reference>
<keyword evidence="2" id="KW-1185">Reference proteome</keyword>
<proteinExistence type="predicted"/>
<organism evidence="1 2">
    <name type="scientific">Tengunoibacter tsumagoiensis</name>
    <dbReference type="NCBI Taxonomy" id="2014871"/>
    <lineage>
        <taxon>Bacteria</taxon>
        <taxon>Bacillati</taxon>
        <taxon>Chloroflexota</taxon>
        <taxon>Ktedonobacteria</taxon>
        <taxon>Ktedonobacterales</taxon>
        <taxon>Dictyobacteraceae</taxon>
        <taxon>Tengunoibacter</taxon>
    </lineage>
</organism>
<protein>
    <submittedName>
        <fullName evidence="1">Uncharacterized protein</fullName>
    </submittedName>
</protein>
<dbReference type="AlphaFoldDB" id="A0A402A6R7"/>
<dbReference type="Proteomes" id="UP000287352">
    <property type="component" value="Unassembled WGS sequence"/>
</dbReference>
<evidence type="ECO:0000313" key="1">
    <source>
        <dbReference type="EMBL" id="GCE14789.1"/>
    </source>
</evidence>
<dbReference type="RefSeq" id="WP_126582325.1">
    <property type="nucleotide sequence ID" value="NZ_BIFR01000002.1"/>
</dbReference>
<sequence length="144" mass="16815">MWAELQTMRMTYQEIVQEIRPWNALGDFMNYFFGYTPDRRDELVREPLEVPVNGSTEAQRWAVFCAAAVEYLCHTYNLICPDWVAAYQGLAEPWFEGLGADKPHVQERLRRDTPEAFAKRNIFCGTRVFSNKYEAAKLRPRLSA</sequence>
<dbReference type="EMBL" id="BIFR01000002">
    <property type="protein sequence ID" value="GCE14789.1"/>
    <property type="molecule type" value="Genomic_DNA"/>
</dbReference>
<dbReference type="OrthoDB" id="2614981at2"/>